<keyword evidence="2" id="KW-1133">Transmembrane helix</keyword>
<dbReference type="PANTHER" id="PTHR11206">
    <property type="entry name" value="MULTIDRUG RESISTANCE PROTEIN"/>
    <property type="match status" value="1"/>
</dbReference>
<reference evidence="3 4" key="1">
    <citation type="journal article" date="2023" name="Life. Sci Alliance">
        <title>Evolutionary insights into 3D genome organization and epigenetic landscape of Vigna mungo.</title>
        <authorList>
            <person name="Junaid A."/>
            <person name="Singh B."/>
            <person name="Bhatia S."/>
        </authorList>
    </citation>
    <scope>NUCLEOTIDE SEQUENCE [LARGE SCALE GENOMIC DNA]</scope>
    <source>
        <strain evidence="3">Urdbean</strain>
    </source>
</reference>
<dbReference type="EMBL" id="CP144695">
    <property type="protein sequence ID" value="WVZ08953.1"/>
    <property type="molecule type" value="Genomic_DNA"/>
</dbReference>
<organism evidence="3 4">
    <name type="scientific">Vigna mungo</name>
    <name type="common">Black gram</name>
    <name type="synonym">Phaseolus mungo</name>
    <dbReference type="NCBI Taxonomy" id="3915"/>
    <lineage>
        <taxon>Eukaryota</taxon>
        <taxon>Viridiplantae</taxon>
        <taxon>Streptophyta</taxon>
        <taxon>Embryophyta</taxon>
        <taxon>Tracheophyta</taxon>
        <taxon>Spermatophyta</taxon>
        <taxon>Magnoliopsida</taxon>
        <taxon>eudicotyledons</taxon>
        <taxon>Gunneridae</taxon>
        <taxon>Pentapetalae</taxon>
        <taxon>rosids</taxon>
        <taxon>fabids</taxon>
        <taxon>Fabales</taxon>
        <taxon>Fabaceae</taxon>
        <taxon>Papilionoideae</taxon>
        <taxon>50 kb inversion clade</taxon>
        <taxon>NPAAA clade</taxon>
        <taxon>indigoferoid/millettioid clade</taxon>
        <taxon>Phaseoleae</taxon>
        <taxon>Vigna</taxon>
    </lineage>
</organism>
<gene>
    <name evidence="3" type="ORF">V8G54_022299</name>
</gene>
<evidence type="ECO:0000313" key="4">
    <source>
        <dbReference type="Proteomes" id="UP001374535"/>
    </source>
</evidence>
<dbReference type="Proteomes" id="UP001374535">
    <property type="component" value="Chromosome 6"/>
</dbReference>
<feature type="transmembrane region" description="Helical" evidence="2">
    <location>
        <begin position="20"/>
        <end position="43"/>
    </location>
</feature>
<evidence type="ECO:0000313" key="3">
    <source>
        <dbReference type="EMBL" id="WVZ08953.1"/>
    </source>
</evidence>
<name>A0AAQ3NHQ6_VIGMU</name>
<sequence length="106" mass="11651">MESVRVANELGKGSAKAAKFAIVVSVLTSLAIGFFLFLFFLFFRERLAYIFTTDKDVAFAVGNLSPLLSISILLNSVQPVLSGNLDWNVVWNIHSNSSANCNHIQN</sequence>
<proteinExistence type="inferred from homology"/>
<dbReference type="InterPro" id="IPR002528">
    <property type="entry name" value="MATE_fam"/>
</dbReference>
<dbReference type="AlphaFoldDB" id="A0AAQ3NHQ6"/>
<keyword evidence="2" id="KW-0472">Membrane</keyword>
<dbReference type="GO" id="GO:0015297">
    <property type="term" value="F:antiporter activity"/>
    <property type="evidence" value="ECO:0007669"/>
    <property type="project" value="InterPro"/>
</dbReference>
<dbReference type="Pfam" id="PF01554">
    <property type="entry name" value="MatE"/>
    <property type="match status" value="1"/>
</dbReference>
<keyword evidence="2" id="KW-0812">Transmembrane</keyword>
<accession>A0AAQ3NHQ6</accession>
<protein>
    <submittedName>
        <fullName evidence="3">Uncharacterized protein</fullName>
    </submittedName>
</protein>
<comment type="similarity">
    <text evidence="1">Belongs to the multi antimicrobial extrusion (MATE) (TC 2.A.66.1) family.</text>
</comment>
<evidence type="ECO:0000256" key="2">
    <source>
        <dbReference type="SAM" id="Phobius"/>
    </source>
</evidence>
<dbReference type="GO" id="GO:0016020">
    <property type="term" value="C:membrane"/>
    <property type="evidence" value="ECO:0007669"/>
    <property type="project" value="InterPro"/>
</dbReference>
<keyword evidence="4" id="KW-1185">Reference proteome</keyword>
<evidence type="ECO:0000256" key="1">
    <source>
        <dbReference type="ARBA" id="ARBA00010199"/>
    </source>
</evidence>
<dbReference type="GO" id="GO:0042910">
    <property type="term" value="F:xenobiotic transmembrane transporter activity"/>
    <property type="evidence" value="ECO:0007669"/>
    <property type="project" value="InterPro"/>
</dbReference>